<keyword evidence="2" id="KW-1185">Reference proteome</keyword>
<dbReference type="AlphaFoldDB" id="A0A2U1ZWX7"/>
<organism evidence="1 2">
    <name type="scientific">Serinibacter arcticus</name>
    <dbReference type="NCBI Taxonomy" id="1655435"/>
    <lineage>
        <taxon>Bacteria</taxon>
        <taxon>Bacillati</taxon>
        <taxon>Actinomycetota</taxon>
        <taxon>Actinomycetes</taxon>
        <taxon>Micrococcales</taxon>
        <taxon>Beutenbergiaceae</taxon>
        <taxon>Serinibacter</taxon>
    </lineage>
</organism>
<evidence type="ECO:0000313" key="1">
    <source>
        <dbReference type="EMBL" id="PWD51485.1"/>
    </source>
</evidence>
<dbReference type="RefSeq" id="WP_109229866.1">
    <property type="nucleotide sequence ID" value="NZ_PYHR01000002.1"/>
</dbReference>
<dbReference type="OrthoDB" id="5186627at2"/>
<gene>
    <name evidence="1" type="ORF">C8046_13295</name>
</gene>
<reference evidence="1 2" key="1">
    <citation type="submission" date="2018-03" db="EMBL/GenBank/DDBJ databases">
        <title>Genome assembly of novel Miniimonas species PCH200.</title>
        <authorList>
            <person name="Thakur V."/>
            <person name="Kumar V."/>
            <person name="Singh D."/>
        </authorList>
    </citation>
    <scope>NUCLEOTIDE SEQUENCE [LARGE SCALE GENOMIC DNA]</scope>
    <source>
        <strain evidence="1 2">PCH200</strain>
    </source>
</reference>
<protein>
    <submittedName>
        <fullName evidence="1">Uncharacterized protein</fullName>
    </submittedName>
</protein>
<dbReference type="Proteomes" id="UP000245166">
    <property type="component" value="Unassembled WGS sequence"/>
</dbReference>
<accession>A0A2U1ZWX7</accession>
<evidence type="ECO:0000313" key="2">
    <source>
        <dbReference type="Proteomes" id="UP000245166"/>
    </source>
</evidence>
<comment type="caution">
    <text evidence="1">The sequence shown here is derived from an EMBL/GenBank/DDBJ whole genome shotgun (WGS) entry which is preliminary data.</text>
</comment>
<dbReference type="EMBL" id="PYHR01000002">
    <property type="protein sequence ID" value="PWD51485.1"/>
    <property type="molecule type" value="Genomic_DNA"/>
</dbReference>
<name>A0A2U1ZWX7_9MICO</name>
<proteinExistence type="predicted"/>
<sequence>MSLVAEHAIVSIQVADFAMADPGGKATIVGSGISVLTHTAGKTSTTRFSVVVEIEVPYDLLPQDFPIEIALIDAVGGLVSPGGSQPLRIAQLASVERPQRTAGLSYPREALRGRTRLVVDFAQGLPLPAEAAYAWRVTVDGDETRNWTYPFAVATNGAAAGGGPVIG</sequence>